<dbReference type="Pfam" id="PF13472">
    <property type="entry name" value="Lipase_GDSL_2"/>
    <property type="match status" value="1"/>
</dbReference>
<dbReference type="EMBL" id="BKAM01000001">
    <property type="protein sequence ID" value="GEP71305.1"/>
    <property type="molecule type" value="Genomic_DNA"/>
</dbReference>
<dbReference type="Gene3D" id="3.40.50.1110">
    <property type="entry name" value="SGNH hydrolase"/>
    <property type="match status" value="1"/>
</dbReference>
<dbReference type="PANTHER" id="PTHR30383:SF27">
    <property type="entry name" value="SPORE GERMINATION LIPASE LIPC"/>
    <property type="match status" value="1"/>
</dbReference>
<evidence type="ECO:0000313" key="3">
    <source>
        <dbReference type="Proteomes" id="UP000321569"/>
    </source>
</evidence>
<name>A0A512PJC7_9LACO</name>
<gene>
    <name evidence="2" type="ORF">LRA02_01730</name>
</gene>
<evidence type="ECO:0000259" key="1">
    <source>
        <dbReference type="Pfam" id="PF13472"/>
    </source>
</evidence>
<sequence length="285" mass="32141">MIIAVIVVAAVGYVAYNQYQNRPPKQVKLTAVGDSLTQGVGDPNNRGGYTYMITNKVNRNNPHVHMSSANFGISGETTDQIDHRVMTSKKLRTSLSHADVITVTTGGNDLLHFLKQNVTDPSDHKLDSKLAHYRATYSKRVTRLFNHIRQLNPHSPIFVFGIYNPVYVYFPQVSFISRAVAQNNSATQAVVNHQSRIYFIPINKRMSDGQFKTVQSRERLRKRAHVIGNGHYDATQIEALLSGQTAQSNAYLSTDDHFHPNTKGYRIMTNLLYKQLVDHTDWAKG</sequence>
<comment type="caution">
    <text evidence="2">The sequence shown here is derived from an EMBL/GenBank/DDBJ whole genome shotgun (WGS) entry which is preliminary data.</text>
</comment>
<protein>
    <submittedName>
        <fullName evidence="2">Lipase/acylhydrolase</fullName>
    </submittedName>
</protein>
<feature type="domain" description="SGNH hydrolase-type esterase" evidence="1">
    <location>
        <begin position="31"/>
        <end position="267"/>
    </location>
</feature>
<dbReference type="InterPro" id="IPR013830">
    <property type="entry name" value="SGNH_hydro"/>
</dbReference>
<organism evidence="2 3">
    <name type="scientific">Lentilactobacillus rapi</name>
    <dbReference type="NCBI Taxonomy" id="481723"/>
    <lineage>
        <taxon>Bacteria</taxon>
        <taxon>Bacillati</taxon>
        <taxon>Bacillota</taxon>
        <taxon>Bacilli</taxon>
        <taxon>Lactobacillales</taxon>
        <taxon>Lactobacillaceae</taxon>
        <taxon>Lentilactobacillus</taxon>
    </lineage>
</organism>
<dbReference type="AlphaFoldDB" id="A0A512PJC7"/>
<keyword evidence="2" id="KW-0378">Hydrolase</keyword>
<dbReference type="PANTHER" id="PTHR30383">
    <property type="entry name" value="THIOESTERASE 1/PROTEASE 1/LYSOPHOSPHOLIPASE L1"/>
    <property type="match status" value="1"/>
</dbReference>
<dbReference type="InterPro" id="IPR036514">
    <property type="entry name" value="SGNH_hydro_sf"/>
</dbReference>
<dbReference type="InterPro" id="IPR051532">
    <property type="entry name" value="Ester_Hydrolysis_Enzymes"/>
</dbReference>
<accession>A0A512PJC7</accession>
<dbReference type="GO" id="GO:0004622">
    <property type="term" value="F:phosphatidylcholine lysophospholipase activity"/>
    <property type="evidence" value="ECO:0007669"/>
    <property type="project" value="TreeGrafter"/>
</dbReference>
<dbReference type="OrthoDB" id="252349at2"/>
<proteinExistence type="predicted"/>
<dbReference type="STRING" id="1423795.FD12_GL000381"/>
<dbReference type="SUPFAM" id="SSF52266">
    <property type="entry name" value="SGNH hydrolase"/>
    <property type="match status" value="1"/>
</dbReference>
<dbReference type="Proteomes" id="UP000321569">
    <property type="component" value="Unassembled WGS sequence"/>
</dbReference>
<evidence type="ECO:0000313" key="2">
    <source>
        <dbReference type="EMBL" id="GEP71305.1"/>
    </source>
</evidence>
<reference evidence="2 3" key="1">
    <citation type="submission" date="2019-07" db="EMBL/GenBank/DDBJ databases">
        <title>Whole genome shotgun sequence of Lactobacillus rapi NBRC 109618.</title>
        <authorList>
            <person name="Hosoyama A."/>
            <person name="Uohara A."/>
            <person name="Ohji S."/>
            <person name="Ichikawa N."/>
        </authorList>
    </citation>
    <scope>NUCLEOTIDE SEQUENCE [LARGE SCALE GENOMIC DNA]</scope>
    <source>
        <strain evidence="2 3">NBRC 109618</strain>
    </source>
</reference>